<name>A0A6P6YHI1_DERPT</name>
<dbReference type="KEGG" id="dpte:113798402"/>
<protein>
    <submittedName>
        <fullName evidence="2">Dysbindin protein homolog</fullName>
    </submittedName>
</protein>
<keyword evidence="1" id="KW-1185">Reference proteome</keyword>
<evidence type="ECO:0000313" key="1">
    <source>
        <dbReference type="Proteomes" id="UP000515146"/>
    </source>
</evidence>
<dbReference type="FunCoup" id="A0A6P6YHI1">
    <property type="interactions" value="21"/>
</dbReference>
<reference evidence="2" key="1">
    <citation type="submission" date="2025-08" db="UniProtKB">
        <authorList>
            <consortium name="RefSeq"/>
        </authorList>
    </citation>
    <scope>IDENTIFICATION</scope>
    <source>
        <strain evidence="2">Airmid</strain>
    </source>
</reference>
<dbReference type="AlphaFoldDB" id="A0A6P6YHI1"/>
<sequence>MFVQQIRDRLQNLVQQDLQSSLRELTIGTLTSNHSATSTSIDRSDFHRHYDDLSDVNLLAGIDIVDYFQQRWIELQNQTKQNVTNAKHSSKTIQQIKCKFENFNKICDDLETDLDRLVPEICESLLSIEIELEQSLSLVNKLNEAIIGLNKESIDQDFEQRKSESEQKMNQMLVRRAEDLVLYESQLNSKYERQEVEILKERQLVFQQAFEDELRIYKEKGQLINNEPPSSSSLSKDETKLEDISLDLDPNEVDELEKFLEND</sequence>
<gene>
    <name evidence="2" type="primary">LOC113798402</name>
</gene>
<dbReference type="CTD" id="40052"/>
<organism evidence="1 2">
    <name type="scientific">Dermatophagoides pteronyssinus</name>
    <name type="common">European house dust mite</name>
    <dbReference type="NCBI Taxonomy" id="6956"/>
    <lineage>
        <taxon>Eukaryota</taxon>
        <taxon>Metazoa</taxon>
        <taxon>Ecdysozoa</taxon>
        <taxon>Arthropoda</taxon>
        <taxon>Chelicerata</taxon>
        <taxon>Arachnida</taxon>
        <taxon>Acari</taxon>
        <taxon>Acariformes</taxon>
        <taxon>Sarcoptiformes</taxon>
        <taxon>Astigmata</taxon>
        <taxon>Psoroptidia</taxon>
        <taxon>Analgoidea</taxon>
        <taxon>Pyroglyphidae</taxon>
        <taxon>Dermatophagoidinae</taxon>
        <taxon>Dermatophagoides</taxon>
    </lineage>
</organism>
<evidence type="ECO:0000313" key="2">
    <source>
        <dbReference type="RefSeq" id="XP_027204735.1"/>
    </source>
</evidence>
<dbReference type="InParanoid" id="A0A6P6YHI1"/>
<dbReference type="OrthoDB" id="2445127at2759"/>
<accession>A0A6P6YHI1</accession>
<dbReference type="OMA" id="VQFANTM"/>
<dbReference type="Proteomes" id="UP000515146">
    <property type="component" value="Unplaced"/>
</dbReference>
<dbReference type="RefSeq" id="XP_027204735.1">
    <property type="nucleotide sequence ID" value="XM_027348934.1"/>
</dbReference>
<proteinExistence type="predicted"/>